<dbReference type="EMBL" id="MSPP01000004">
    <property type="protein sequence ID" value="OUD08768.1"/>
    <property type="molecule type" value="Genomic_DNA"/>
</dbReference>
<dbReference type="OrthoDB" id="9768187at2"/>
<feature type="transmembrane region" description="Helical" evidence="21">
    <location>
        <begin position="28"/>
        <end position="48"/>
    </location>
</feature>
<dbReference type="PANTHER" id="PTHR30474">
    <property type="entry name" value="CELL CYCLE PROTEIN"/>
    <property type="match status" value="1"/>
</dbReference>
<evidence type="ECO:0000313" key="23">
    <source>
        <dbReference type="Proteomes" id="UP000194664"/>
    </source>
</evidence>
<dbReference type="Proteomes" id="UP000194664">
    <property type="component" value="Unassembled WGS sequence"/>
</dbReference>
<dbReference type="GO" id="GO:0005886">
    <property type="term" value="C:plasma membrane"/>
    <property type="evidence" value="ECO:0007669"/>
    <property type="project" value="UniProtKB-SubCell"/>
</dbReference>
<dbReference type="InterPro" id="IPR013437">
    <property type="entry name" value="FtsW"/>
</dbReference>
<evidence type="ECO:0000256" key="4">
    <source>
        <dbReference type="ARBA" id="ARBA00022618"/>
    </source>
</evidence>
<dbReference type="GO" id="GO:0071555">
    <property type="term" value="P:cell wall organization"/>
    <property type="evidence" value="ECO:0007669"/>
    <property type="project" value="UniProtKB-KW"/>
</dbReference>
<comment type="caution">
    <text evidence="22">The sequence shown here is derived from an EMBL/GenBank/DDBJ whole genome shotgun (WGS) entry which is preliminary data.</text>
</comment>
<evidence type="ECO:0000313" key="22">
    <source>
        <dbReference type="EMBL" id="OUD08768.1"/>
    </source>
</evidence>
<evidence type="ECO:0000256" key="3">
    <source>
        <dbReference type="ARBA" id="ARBA00022475"/>
    </source>
</evidence>
<feature type="transmembrane region" description="Helical" evidence="21">
    <location>
        <begin position="283"/>
        <end position="304"/>
    </location>
</feature>
<dbReference type="NCBIfam" id="TIGR02614">
    <property type="entry name" value="ftsW"/>
    <property type="match status" value="1"/>
</dbReference>
<feature type="transmembrane region" description="Helical" evidence="21">
    <location>
        <begin position="60"/>
        <end position="79"/>
    </location>
</feature>
<name>A0A251WXB7_9RHOB</name>
<sequence length="388" mass="41809">MTEMVYGSIPVQTGDPILPRWWRTIDKWTLTCVMMLFGVGLLLGFAASPPLAARNNLDPFYYVMKQAQFGGLAMIVMFITSMMSPKLVRRLATLGFIAAFIAILLLPFIGTDFGKGATRWLSLGGMSVQPSEFLKPGFIIVAAWLMAASTEVAGPPGKQYSFILTAVICLILALQPDFGQACLILFGWCVMFFVAGAPMLLLVGVAGATVVAGSFAYMNSEHFARRIDGFLNPEVDPRTQLGYATNAIREGGLFGVGVGEGQVKMSLPDAHTDFIIAVAAEEYGMILVLAIVALYAVIVIRSLYRLTKERDPFIRLAGTGLACMFAVQAMINMGVAVRLLPAKGMTLPFVSYGGSSVIASGIVCGMLLAFTRSRPQGQIGDILMRRGR</sequence>
<keyword evidence="5" id="KW-0328">Glycosyltransferase</keyword>
<dbReference type="AlphaFoldDB" id="A0A251WXB7"/>
<keyword evidence="8" id="KW-0133">Cell shape</keyword>
<evidence type="ECO:0000256" key="21">
    <source>
        <dbReference type="SAM" id="Phobius"/>
    </source>
</evidence>
<feature type="transmembrane region" description="Helical" evidence="21">
    <location>
        <begin position="316"/>
        <end position="337"/>
    </location>
</feature>
<dbReference type="GO" id="GO:0008955">
    <property type="term" value="F:peptidoglycan glycosyltransferase activity"/>
    <property type="evidence" value="ECO:0007669"/>
    <property type="project" value="UniProtKB-EC"/>
</dbReference>
<comment type="subcellular location">
    <subcellularLocation>
        <location evidence="1">Cell membrane</location>
        <topology evidence="1">Multi-pass membrane protein</topology>
    </subcellularLocation>
</comment>
<keyword evidence="9" id="KW-0573">Peptidoglycan synthesis</keyword>
<evidence type="ECO:0000256" key="8">
    <source>
        <dbReference type="ARBA" id="ARBA00022960"/>
    </source>
</evidence>
<gene>
    <name evidence="22" type="ORF">BVC71_12635</name>
</gene>
<keyword evidence="13" id="KW-0961">Cell wall biogenesis/degradation</keyword>
<comment type="pathway">
    <text evidence="2">Cell wall biogenesis; peptidoglycan biosynthesis.</text>
</comment>
<feature type="transmembrane region" description="Helical" evidence="21">
    <location>
        <begin position="349"/>
        <end position="370"/>
    </location>
</feature>
<dbReference type="GO" id="GO:0051301">
    <property type="term" value="P:cell division"/>
    <property type="evidence" value="ECO:0007669"/>
    <property type="project" value="UniProtKB-KW"/>
</dbReference>
<comment type="similarity">
    <text evidence="16">Belongs to the SEDS family. FtsW subfamily.</text>
</comment>
<keyword evidence="6" id="KW-0808">Transferase</keyword>
<keyword evidence="12" id="KW-0131">Cell cycle</keyword>
<keyword evidence="3" id="KW-1003">Cell membrane</keyword>
<comment type="catalytic activity">
    <reaction evidence="20">
        <text>[GlcNAc-(1-&gt;4)-Mur2Ac(oyl-L-Ala-gamma-D-Glu-L-Lys-D-Ala-D-Ala)](n)-di-trans,octa-cis-undecaprenyl diphosphate + beta-D-GlcNAc-(1-&gt;4)-Mur2Ac(oyl-L-Ala-gamma-D-Glu-L-Lys-D-Ala-D-Ala)-di-trans,octa-cis-undecaprenyl diphosphate = [GlcNAc-(1-&gt;4)-Mur2Ac(oyl-L-Ala-gamma-D-Glu-L-Lys-D-Ala-D-Ala)](n+1)-di-trans,octa-cis-undecaprenyl diphosphate + di-trans,octa-cis-undecaprenyl diphosphate + H(+)</text>
        <dbReference type="Rhea" id="RHEA:23708"/>
        <dbReference type="Rhea" id="RHEA-COMP:9602"/>
        <dbReference type="Rhea" id="RHEA-COMP:9603"/>
        <dbReference type="ChEBI" id="CHEBI:15378"/>
        <dbReference type="ChEBI" id="CHEBI:58405"/>
        <dbReference type="ChEBI" id="CHEBI:60033"/>
        <dbReference type="ChEBI" id="CHEBI:78435"/>
        <dbReference type="EC" id="2.4.99.28"/>
    </reaction>
</comment>
<keyword evidence="7 21" id="KW-0812">Transmembrane</keyword>
<evidence type="ECO:0000256" key="16">
    <source>
        <dbReference type="ARBA" id="ARBA00038053"/>
    </source>
</evidence>
<dbReference type="Pfam" id="PF01098">
    <property type="entry name" value="FTSW_RODA_SPOVE"/>
    <property type="match status" value="1"/>
</dbReference>
<evidence type="ECO:0000256" key="12">
    <source>
        <dbReference type="ARBA" id="ARBA00023306"/>
    </source>
</evidence>
<dbReference type="GO" id="GO:0015648">
    <property type="term" value="F:lipid-linked peptidoglycan transporter activity"/>
    <property type="evidence" value="ECO:0007669"/>
    <property type="project" value="TreeGrafter"/>
</dbReference>
<evidence type="ECO:0000256" key="11">
    <source>
        <dbReference type="ARBA" id="ARBA00023136"/>
    </source>
</evidence>
<accession>A0A251WXB7</accession>
<evidence type="ECO:0000256" key="14">
    <source>
        <dbReference type="ARBA" id="ARBA00032370"/>
    </source>
</evidence>
<proteinExistence type="inferred from homology"/>
<evidence type="ECO:0000256" key="5">
    <source>
        <dbReference type="ARBA" id="ARBA00022676"/>
    </source>
</evidence>
<dbReference type="RefSeq" id="WP_086452032.1">
    <property type="nucleotide sequence ID" value="NZ_MSPP01000004.1"/>
</dbReference>
<dbReference type="InterPro" id="IPR001182">
    <property type="entry name" value="FtsW/RodA"/>
</dbReference>
<evidence type="ECO:0000256" key="15">
    <source>
        <dbReference type="ARBA" id="ARBA00033270"/>
    </source>
</evidence>
<evidence type="ECO:0000256" key="18">
    <source>
        <dbReference type="ARBA" id="ARBA00041418"/>
    </source>
</evidence>
<dbReference type="EC" id="2.4.99.28" evidence="19"/>
<evidence type="ECO:0000256" key="13">
    <source>
        <dbReference type="ARBA" id="ARBA00023316"/>
    </source>
</evidence>
<protein>
    <recommendedName>
        <fullName evidence="17">Probable peptidoglycan glycosyltransferase FtsW</fullName>
        <ecNumber evidence="19">2.4.99.28</ecNumber>
    </recommendedName>
    <alternativeName>
        <fullName evidence="18">Cell division protein FtsW</fullName>
    </alternativeName>
    <alternativeName>
        <fullName evidence="15">Cell wall polymerase</fullName>
    </alternativeName>
    <alternativeName>
        <fullName evidence="14">Peptidoglycan polymerase</fullName>
    </alternativeName>
</protein>
<evidence type="ECO:0000256" key="1">
    <source>
        <dbReference type="ARBA" id="ARBA00004651"/>
    </source>
</evidence>
<evidence type="ECO:0000256" key="17">
    <source>
        <dbReference type="ARBA" id="ARBA00041185"/>
    </source>
</evidence>
<organism evidence="22 23">
    <name type="scientific">Marivivens niveibacter</name>
    <dbReference type="NCBI Taxonomy" id="1930667"/>
    <lineage>
        <taxon>Bacteria</taxon>
        <taxon>Pseudomonadati</taxon>
        <taxon>Pseudomonadota</taxon>
        <taxon>Alphaproteobacteria</taxon>
        <taxon>Rhodobacterales</taxon>
        <taxon>Paracoccaceae</taxon>
        <taxon>Marivivens group</taxon>
        <taxon>Marivivens</taxon>
    </lineage>
</organism>
<keyword evidence="4" id="KW-0132">Cell division</keyword>
<feature type="transmembrane region" description="Helical" evidence="21">
    <location>
        <begin position="160"/>
        <end position="178"/>
    </location>
</feature>
<feature type="transmembrane region" description="Helical" evidence="21">
    <location>
        <begin position="91"/>
        <end position="110"/>
    </location>
</feature>
<dbReference type="GO" id="GO:0032153">
    <property type="term" value="C:cell division site"/>
    <property type="evidence" value="ECO:0007669"/>
    <property type="project" value="TreeGrafter"/>
</dbReference>
<dbReference type="PANTHER" id="PTHR30474:SF2">
    <property type="entry name" value="PEPTIDOGLYCAN GLYCOSYLTRANSFERASE FTSW-RELATED"/>
    <property type="match status" value="1"/>
</dbReference>
<keyword evidence="10 21" id="KW-1133">Transmembrane helix</keyword>
<feature type="transmembrane region" description="Helical" evidence="21">
    <location>
        <begin position="185"/>
        <end position="218"/>
    </location>
</feature>
<evidence type="ECO:0000256" key="9">
    <source>
        <dbReference type="ARBA" id="ARBA00022984"/>
    </source>
</evidence>
<dbReference type="GO" id="GO:0009252">
    <property type="term" value="P:peptidoglycan biosynthetic process"/>
    <property type="evidence" value="ECO:0007669"/>
    <property type="project" value="UniProtKB-KW"/>
</dbReference>
<evidence type="ECO:0000256" key="20">
    <source>
        <dbReference type="ARBA" id="ARBA00049902"/>
    </source>
</evidence>
<evidence type="ECO:0000256" key="10">
    <source>
        <dbReference type="ARBA" id="ARBA00022989"/>
    </source>
</evidence>
<evidence type="ECO:0000256" key="19">
    <source>
        <dbReference type="ARBA" id="ARBA00044770"/>
    </source>
</evidence>
<evidence type="ECO:0000256" key="6">
    <source>
        <dbReference type="ARBA" id="ARBA00022679"/>
    </source>
</evidence>
<evidence type="ECO:0000256" key="2">
    <source>
        <dbReference type="ARBA" id="ARBA00004752"/>
    </source>
</evidence>
<evidence type="ECO:0000256" key="7">
    <source>
        <dbReference type="ARBA" id="ARBA00022692"/>
    </source>
</evidence>
<reference evidence="22 23" key="1">
    <citation type="submission" date="2016-12" db="EMBL/GenBank/DDBJ databases">
        <title>The draft genome sequence of HSLHS2.</title>
        <authorList>
            <person name="Hu D."/>
            <person name="Wang L."/>
            <person name="Shao Z."/>
        </authorList>
    </citation>
    <scope>NUCLEOTIDE SEQUENCE [LARGE SCALE GENOMIC DNA]</scope>
    <source>
        <strain evidence="22">MCCC 1A06712</strain>
    </source>
</reference>
<keyword evidence="23" id="KW-1185">Reference proteome</keyword>
<dbReference type="GO" id="GO:0008360">
    <property type="term" value="P:regulation of cell shape"/>
    <property type="evidence" value="ECO:0007669"/>
    <property type="project" value="UniProtKB-KW"/>
</dbReference>
<keyword evidence="11 21" id="KW-0472">Membrane</keyword>